<evidence type="ECO:0000256" key="5">
    <source>
        <dbReference type="ARBA" id="ARBA00022846"/>
    </source>
</evidence>
<dbReference type="OrthoDB" id="10259804at2759"/>
<keyword evidence="8" id="KW-0966">Cell projection</keyword>
<dbReference type="Pfam" id="PF00400">
    <property type="entry name" value="WD40"/>
    <property type="match status" value="1"/>
</dbReference>
<accession>A0A2I4BNH2</accession>
<dbReference type="Proteomes" id="UP000192220">
    <property type="component" value="Unplaced"/>
</dbReference>
<dbReference type="Gene3D" id="2.130.10.10">
    <property type="entry name" value="YVTN repeat-like/Quinoprotein amine dehydrogenase"/>
    <property type="match status" value="2"/>
</dbReference>
<keyword evidence="13" id="KW-1185">Reference proteome</keyword>
<evidence type="ECO:0000256" key="7">
    <source>
        <dbReference type="ARBA" id="ARBA00023212"/>
    </source>
</evidence>
<dbReference type="InterPro" id="IPR050687">
    <property type="entry name" value="Dynein_IC"/>
</dbReference>
<evidence type="ECO:0000313" key="14">
    <source>
        <dbReference type="RefSeq" id="XP_013869307.1"/>
    </source>
</evidence>
<dbReference type="GO" id="GO:0005858">
    <property type="term" value="C:axonemal dynein complex"/>
    <property type="evidence" value="ECO:0007669"/>
    <property type="project" value="TreeGrafter"/>
</dbReference>
<gene>
    <name evidence="14" type="primary">dnai4</name>
</gene>
<comment type="subcellular location">
    <subcellularLocation>
        <location evidence="1">Cytoplasm</location>
        <location evidence="1">Cytoskeleton</location>
        <location evidence="1">Flagellum axoneme</location>
    </subcellularLocation>
    <subcellularLocation>
        <location evidence="9">Dynein axonemal particle</location>
    </subcellularLocation>
</comment>
<evidence type="ECO:0000256" key="4">
    <source>
        <dbReference type="ARBA" id="ARBA00022737"/>
    </source>
</evidence>
<evidence type="ECO:0000256" key="6">
    <source>
        <dbReference type="ARBA" id="ARBA00023069"/>
    </source>
</evidence>
<dbReference type="STRING" id="52670.A0A2I4BNH2"/>
<dbReference type="FunCoup" id="A0A2I4BNH2">
    <property type="interactions" value="216"/>
</dbReference>
<organism evidence="13 14">
    <name type="scientific">Austrofundulus limnaeus</name>
    <name type="common">Annual killifish</name>
    <dbReference type="NCBI Taxonomy" id="52670"/>
    <lineage>
        <taxon>Eukaryota</taxon>
        <taxon>Metazoa</taxon>
        <taxon>Chordata</taxon>
        <taxon>Craniata</taxon>
        <taxon>Vertebrata</taxon>
        <taxon>Euteleostomi</taxon>
        <taxon>Actinopterygii</taxon>
        <taxon>Neopterygii</taxon>
        <taxon>Teleostei</taxon>
        <taxon>Neoteleostei</taxon>
        <taxon>Acanthomorphata</taxon>
        <taxon>Ovalentaria</taxon>
        <taxon>Atherinomorphae</taxon>
        <taxon>Cyprinodontiformes</taxon>
        <taxon>Rivulidae</taxon>
        <taxon>Austrofundulus</taxon>
    </lineage>
</organism>
<dbReference type="GeneID" id="106521325"/>
<protein>
    <recommendedName>
        <fullName evidence="10">Dynein axonemal intermediate chain 4</fullName>
    </recommendedName>
    <alternativeName>
        <fullName evidence="11">WD repeat-containing protein 78</fullName>
    </alternativeName>
</protein>
<dbReference type="SUPFAM" id="SSF50978">
    <property type="entry name" value="WD40 repeat-like"/>
    <property type="match status" value="1"/>
</dbReference>
<feature type="repeat" description="WD" evidence="12">
    <location>
        <begin position="549"/>
        <end position="582"/>
    </location>
</feature>
<evidence type="ECO:0000256" key="8">
    <source>
        <dbReference type="ARBA" id="ARBA00023273"/>
    </source>
</evidence>
<dbReference type="InterPro" id="IPR015943">
    <property type="entry name" value="WD40/YVTN_repeat-like_dom_sf"/>
</dbReference>
<evidence type="ECO:0000256" key="1">
    <source>
        <dbReference type="ARBA" id="ARBA00004611"/>
    </source>
</evidence>
<evidence type="ECO:0000256" key="9">
    <source>
        <dbReference type="ARBA" id="ARBA00024190"/>
    </source>
</evidence>
<sequence length="722" mass="79887">MMRTSRQTRGSGTWSLAGGRNVVGKIWKKEEKRSVQARAVRNLKQSVYLMKYLGWMFTCMQVFDEEANDVTPRPLYQPDPGSQTTVSRLLLDESFADHTAATGSFTGSSFRSEFGSSRQSIVNSVKEKKKTKETVKTEVTEDMLKQTVQVVLTETDSFSLLDIPTTRVSAGAGDAEAIKERNSRYAEVCRKQTENKSLEKSVQTFNGLTKNKCVQCSSRVMVDAATTVFNLDNPEQEETLNPVETPETKVTALSSLKGAEASGSSSDAQLDLQLLMMSEKFHHSVFVMERSILRNSFQPLLSTCRQLPLLKDPDGLCQQEGEEDEGEEEAPLSPALKRLWAFSSELSRGCRVSCMAWNKKNLDLLAVGFGDFDFSNKKPGLVLCWSLKNPLWPERVIHCGSAVTSLDFSASSPAQLAVGMCDGSIAIFNVQSPHIDTHVFSSNKCSNRHTGPVWQLKWNQQELSFTGVAKSESLFSVGEDGRFRQWSVVRGGLDCEELLKLRRRDTIQRMPALCFDFHPTDSNIYVMSTWEGHMHKRSCSNNQQVLATYKKHFSPVNCISWCPLNPDVFLSCSSDWTIQLWNQDSPDPVLGFSSTHRAVNDIKCSPKWASVFGALTEEQLEIWDLNASSQVPVIVQPSAPGVKMTSLLFASHINCIVVGDTCGQVTVYQLKHLGGKGIEQGNTINQQTDTRAPLSVGLVSPDLSHGTLADEGPQCAATASDP</sequence>
<evidence type="ECO:0000256" key="10">
    <source>
        <dbReference type="ARBA" id="ARBA00040002"/>
    </source>
</evidence>
<keyword evidence="5" id="KW-0282">Flagellum</keyword>
<dbReference type="GO" id="GO:0120293">
    <property type="term" value="C:dynein axonemal particle"/>
    <property type="evidence" value="ECO:0007669"/>
    <property type="project" value="UniProtKB-SubCell"/>
</dbReference>
<dbReference type="GO" id="GO:0045503">
    <property type="term" value="F:dynein light chain binding"/>
    <property type="evidence" value="ECO:0007669"/>
    <property type="project" value="TreeGrafter"/>
</dbReference>
<evidence type="ECO:0000256" key="11">
    <source>
        <dbReference type="ARBA" id="ARBA00041557"/>
    </source>
</evidence>
<keyword evidence="7" id="KW-0206">Cytoskeleton</keyword>
<dbReference type="SMART" id="SM00320">
    <property type="entry name" value="WD40"/>
    <property type="match status" value="4"/>
</dbReference>
<evidence type="ECO:0000256" key="3">
    <source>
        <dbReference type="ARBA" id="ARBA00022574"/>
    </source>
</evidence>
<dbReference type="GO" id="GO:0003341">
    <property type="term" value="P:cilium movement"/>
    <property type="evidence" value="ECO:0007669"/>
    <property type="project" value="TreeGrafter"/>
</dbReference>
<evidence type="ECO:0000256" key="12">
    <source>
        <dbReference type="PROSITE-ProRule" id="PRU00221"/>
    </source>
</evidence>
<evidence type="ECO:0000256" key="2">
    <source>
        <dbReference type="ARBA" id="ARBA00022490"/>
    </source>
</evidence>
<keyword evidence="3 12" id="KW-0853">WD repeat</keyword>
<dbReference type="PANTHER" id="PTHR12442:SF12">
    <property type="entry name" value="DYNEIN AXONEMAL INTERMEDIATE CHAIN 4"/>
    <property type="match status" value="1"/>
</dbReference>
<dbReference type="InterPro" id="IPR001680">
    <property type="entry name" value="WD40_rpt"/>
</dbReference>
<evidence type="ECO:0000313" key="13">
    <source>
        <dbReference type="Proteomes" id="UP000192220"/>
    </source>
</evidence>
<dbReference type="InParanoid" id="A0A2I4BNH2"/>
<dbReference type="InterPro" id="IPR036322">
    <property type="entry name" value="WD40_repeat_dom_sf"/>
</dbReference>
<dbReference type="PANTHER" id="PTHR12442">
    <property type="entry name" value="DYNEIN INTERMEDIATE CHAIN"/>
    <property type="match status" value="1"/>
</dbReference>
<dbReference type="AlphaFoldDB" id="A0A2I4BNH2"/>
<name>A0A2I4BNH2_AUSLI</name>
<reference evidence="14" key="1">
    <citation type="submission" date="2025-08" db="UniProtKB">
        <authorList>
            <consortium name="RefSeq"/>
        </authorList>
    </citation>
    <scope>IDENTIFICATION</scope>
    <source>
        <strain evidence="14">Quisiro</strain>
        <tissue evidence="14">Liver</tissue>
    </source>
</reference>
<dbReference type="RefSeq" id="XP_013869307.1">
    <property type="nucleotide sequence ID" value="XM_014013853.1"/>
</dbReference>
<proteinExistence type="predicted"/>
<dbReference type="KEGG" id="alim:106521325"/>
<dbReference type="GO" id="GO:0045504">
    <property type="term" value="F:dynein heavy chain binding"/>
    <property type="evidence" value="ECO:0007669"/>
    <property type="project" value="TreeGrafter"/>
</dbReference>
<dbReference type="PROSITE" id="PS50082">
    <property type="entry name" value="WD_REPEATS_2"/>
    <property type="match status" value="1"/>
</dbReference>
<keyword evidence="4" id="KW-0677">Repeat</keyword>
<dbReference type="CTD" id="79819"/>
<keyword evidence="2" id="KW-0963">Cytoplasm</keyword>
<keyword evidence="6" id="KW-0969">Cilium</keyword>